<evidence type="ECO:0000256" key="3">
    <source>
        <dbReference type="ARBA" id="ARBA00022603"/>
    </source>
</evidence>
<reference evidence="7" key="1">
    <citation type="submission" date="2016-06" db="UniProtKB">
        <authorList>
            <consortium name="WormBaseParasite"/>
        </authorList>
    </citation>
    <scope>IDENTIFICATION</scope>
</reference>
<accession>A0A183VDS5</accession>
<reference evidence="5 6" key="2">
    <citation type="submission" date="2018-11" db="EMBL/GenBank/DDBJ databases">
        <authorList>
            <consortium name="Pathogen Informatics"/>
        </authorList>
    </citation>
    <scope>NUCLEOTIDE SEQUENCE [LARGE SCALE GENOMIC DNA]</scope>
</reference>
<keyword evidence="3" id="KW-0489">Methyltransferase</keyword>
<protein>
    <submittedName>
        <fullName evidence="7">DNA methylase</fullName>
    </submittedName>
</protein>
<dbReference type="Proteomes" id="UP000050794">
    <property type="component" value="Unassembled WGS sequence"/>
</dbReference>
<evidence type="ECO:0000256" key="2">
    <source>
        <dbReference type="ARBA" id="ARBA00022490"/>
    </source>
</evidence>
<organism evidence="6 7">
    <name type="scientific">Toxocara canis</name>
    <name type="common">Canine roundworm</name>
    <dbReference type="NCBI Taxonomy" id="6265"/>
    <lineage>
        <taxon>Eukaryota</taxon>
        <taxon>Metazoa</taxon>
        <taxon>Ecdysozoa</taxon>
        <taxon>Nematoda</taxon>
        <taxon>Chromadorea</taxon>
        <taxon>Rhabditida</taxon>
        <taxon>Spirurina</taxon>
        <taxon>Ascaridomorpha</taxon>
        <taxon>Ascaridoidea</taxon>
        <taxon>Toxocaridae</taxon>
        <taxon>Toxocara</taxon>
    </lineage>
</organism>
<name>A0A183VDS5_TOXCA</name>
<evidence type="ECO:0000313" key="5">
    <source>
        <dbReference type="EMBL" id="VDM50216.1"/>
    </source>
</evidence>
<keyword evidence="2" id="KW-0963">Cytoplasm</keyword>
<dbReference type="PANTHER" id="PTHR13493">
    <property type="entry name" value="ZINC FINGER CCHC DOMAIN-CONTAINING"/>
    <property type="match status" value="1"/>
</dbReference>
<keyword evidence="6" id="KW-1185">Reference proteome</keyword>
<evidence type="ECO:0000313" key="7">
    <source>
        <dbReference type="WBParaSite" id="TCNE_0001889901-mRNA-1"/>
    </source>
</evidence>
<dbReference type="WBParaSite" id="TCNE_0001889901-mRNA-1">
    <property type="protein sequence ID" value="TCNE_0001889901-mRNA-1"/>
    <property type="gene ID" value="TCNE_0001889901"/>
</dbReference>
<evidence type="ECO:0000313" key="6">
    <source>
        <dbReference type="Proteomes" id="UP000050794"/>
    </source>
</evidence>
<dbReference type="AlphaFoldDB" id="A0A183VDS5"/>
<evidence type="ECO:0000256" key="4">
    <source>
        <dbReference type="ARBA" id="ARBA00022679"/>
    </source>
</evidence>
<dbReference type="InterPro" id="IPR041370">
    <property type="entry name" value="Mlase_EEF1AKMT1/ZCCHC4"/>
</dbReference>
<dbReference type="InterPro" id="IPR039846">
    <property type="entry name" value="ZCCHC4"/>
</dbReference>
<dbReference type="GO" id="GO:0005730">
    <property type="term" value="C:nucleolus"/>
    <property type="evidence" value="ECO:0007669"/>
    <property type="project" value="TreeGrafter"/>
</dbReference>
<dbReference type="EMBL" id="UYWY01026107">
    <property type="protein sequence ID" value="VDM50216.1"/>
    <property type="molecule type" value="Genomic_DNA"/>
</dbReference>
<gene>
    <name evidence="5" type="ORF">TCNE_LOCUS18895</name>
</gene>
<dbReference type="Pfam" id="PF10237">
    <property type="entry name" value="N6-adenineMlase"/>
    <property type="match status" value="1"/>
</dbReference>
<evidence type="ECO:0000256" key="1">
    <source>
        <dbReference type="ARBA" id="ARBA00004496"/>
    </source>
</evidence>
<dbReference type="GO" id="GO:0005737">
    <property type="term" value="C:cytoplasm"/>
    <property type="evidence" value="ECO:0007669"/>
    <property type="project" value="UniProtKB-SubCell"/>
</dbReference>
<dbReference type="PANTHER" id="PTHR13493:SF3">
    <property type="entry name" value="RRNA N6-ADENOSINE-METHYLTRANSFERASE ZCCHC4"/>
    <property type="match status" value="1"/>
</dbReference>
<proteinExistence type="predicted"/>
<dbReference type="GO" id="GO:0008988">
    <property type="term" value="F:rRNA (adenine-N6-)-methyltransferase activity"/>
    <property type="evidence" value="ECO:0007669"/>
    <property type="project" value="InterPro"/>
</dbReference>
<keyword evidence="4" id="KW-0808">Transferase</keyword>
<sequence length="225" mass="25599">MAAMVCYALVCRRYSSTSVVPPNGEHLSNRFCSISIPDLFSAFYLSSQFAQFSMLTNYFYDPASSAKLKAFLTSVNHLAIVCDPPFRVIVEPLFRTINEIKRAFEKLHFKEGCQANLLLVLPVFVAKHVKQCQSGMEIVDYKVCYTNHSKYTKAEKSVVRIFTDFPLSSFVLPSESGYRTDRRITIVTFAIGVLRIPIGIVEHAKDAIWLAGVYCTQIHYRMRKL</sequence>
<comment type="subcellular location">
    <subcellularLocation>
        <location evidence="1">Cytoplasm</location>
    </subcellularLocation>
</comment>